<protein>
    <submittedName>
        <fullName evidence="2">Uncharacterized protein</fullName>
    </submittedName>
</protein>
<gene>
    <name evidence="2" type="ORF">SSGG_01938</name>
</gene>
<accession>D6AD62</accession>
<reference evidence="3" key="1">
    <citation type="submission" date="2008-10" db="EMBL/GenBank/DDBJ databases">
        <authorList>
            <person name="Molnar K."/>
        </authorList>
    </citation>
    <scope>NUCLEOTIDE SEQUENCE [LARGE SCALE GENOMIC DNA]</scope>
    <source>
        <strain evidence="3">NRRL 15998</strain>
    </source>
</reference>
<evidence type="ECO:0000313" key="2">
    <source>
        <dbReference type="EMBL" id="EFE74572.2"/>
    </source>
</evidence>
<dbReference type="AlphaFoldDB" id="D6AD62"/>
<feature type="compositionally biased region" description="Acidic residues" evidence="1">
    <location>
        <begin position="73"/>
        <end position="87"/>
    </location>
</feature>
<dbReference type="Proteomes" id="UP000003986">
    <property type="component" value="Unassembled WGS sequence"/>
</dbReference>
<name>D6AD62_STRFL</name>
<evidence type="ECO:0000256" key="1">
    <source>
        <dbReference type="SAM" id="MobiDB-lite"/>
    </source>
</evidence>
<feature type="region of interest" description="Disordered" evidence="1">
    <location>
        <begin position="1"/>
        <end position="35"/>
    </location>
</feature>
<evidence type="ECO:0000313" key="3">
    <source>
        <dbReference type="Proteomes" id="UP000003986"/>
    </source>
</evidence>
<sequence length="143" mass="14844">MEDQGSGAAVDARGRGRHPGSARAEPHVQGAGARMSRRLIAHVHVDGVAYGPDDEIPARVLRRIGDHAFAAPDQDDDAGSGDDDQDDGGSGGGDGAPPRSGRGSGVEAWREFAEQHDVEVPAGATRDDIIAACEAAELVEREE</sequence>
<feature type="region of interest" description="Disordered" evidence="1">
    <location>
        <begin position="67"/>
        <end position="126"/>
    </location>
</feature>
<dbReference type="EMBL" id="DS999644">
    <property type="protein sequence ID" value="EFE74572.2"/>
    <property type="molecule type" value="Genomic_DNA"/>
</dbReference>
<proteinExistence type="predicted"/>
<reference evidence="3" key="2">
    <citation type="submission" date="2008-12" db="EMBL/GenBank/DDBJ databases">
        <title>Annotation of Streptomyces roseosporus strain NRRL 15998.</title>
        <authorList>
            <consortium name="The Broad Institute Genome Sequencing Platform"/>
            <consortium name="Broad Institute Microbial Sequencing Center"/>
            <person name="Fischbach M."/>
            <person name="Ward D."/>
            <person name="Young S."/>
            <person name="Kodira C.D."/>
            <person name="Zeng Q."/>
            <person name="Koehrsen M."/>
            <person name="Godfrey P."/>
            <person name="Alvarado L."/>
            <person name="Berlin A.M."/>
            <person name="Borenstein D."/>
            <person name="Chen Z."/>
            <person name="Engels R."/>
            <person name="Freedman E."/>
            <person name="Gellesch M."/>
            <person name="Goldberg J."/>
            <person name="Griggs A."/>
            <person name="Gujja S."/>
            <person name="Heiman D.I."/>
            <person name="Hepburn T.A."/>
            <person name="Howarth C."/>
            <person name="Jen D."/>
            <person name="Larson L."/>
            <person name="Lewis B."/>
            <person name="Mehta T."/>
            <person name="Park D."/>
            <person name="Pearson M."/>
            <person name="Roberts A."/>
            <person name="Saif S."/>
            <person name="Shea T.D."/>
            <person name="Shenoy N."/>
            <person name="Sisk P."/>
            <person name="Stolte C."/>
            <person name="Sykes S.N."/>
            <person name="Walk T."/>
            <person name="White J."/>
            <person name="Yandava C."/>
            <person name="Straight P."/>
            <person name="Clardy J."/>
            <person name="Hung D."/>
            <person name="Kolter R."/>
            <person name="Mekalanos J."/>
            <person name="Walker S."/>
            <person name="Walsh C.T."/>
            <person name="Wieland B.L.C."/>
            <person name="Ilzarbe M."/>
            <person name="Galagan J."/>
            <person name="Nusbaum C."/>
            <person name="Birren B."/>
        </authorList>
    </citation>
    <scope>NUCLEOTIDE SEQUENCE [LARGE SCALE GENOMIC DNA]</scope>
    <source>
        <strain evidence="3">NRRL 15998</strain>
    </source>
</reference>
<feature type="compositionally biased region" description="Basic and acidic residues" evidence="1">
    <location>
        <begin position="108"/>
        <end position="126"/>
    </location>
</feature>
<organism evidence="2 3">
    <name type="scientific">Streptomyces filamentosus NRRL 15998</name>
    <dbReference type="NCBI Taxonomy" id="457431"/>
    <lineage>
        <taxon>Bacteria</taxon>
        <taxon>Bacillati</taxon>
        <taxon>Actinomycetota</taxon>
        <taxon>Actinomycetes</taxon>
        <taxon>Kitasatosporales</taxon>
        <taxon>Streptomycetaceae</taxon>
        <taxon>Streptomyces</taxon>
    </lineage>
</organism>